<keyword evidence="4" id="KW-1185">Reference proteome</keyword>
<dbReference type="Gene3D" id="3.40.50.1820">
    <property type="entry name" value="alpha/beta hydrolase"/>
    <property type="match status" value="1"/>
</dbReference>
<evidence type="ECO:0000313" key="2">
    <source>
        <dbReference type="EMBL" id="GBG36058.1"/>
    </source>
</evidence>
<dbReference type="PRINTS" id="PR00111">
    <property type="entry name" value="ABHYDROLASE"/>
</dbReference>
<dbReference type="InterPro" id="IPR050266">
    <property type="entry name" value="AB_hydrolase_sf"/>
</dbReference>
<dbReference type="Pfam" id="PF00561">
    <property type="entry name" value="Abhydrolase_1"/>
    <property type="match status" value="1"/>
</dbReference>
<proteinExistence type="predicted"/>
<accession>A0AA37PM70</accession>
<dbReference type="InterPro" id="IPR000073">
    <property type="entry name" value="AB_hydrolase_1"/>
</dbReference>
<evidence type="ECO:0000313" key="3">
    <source>
        <dbReference type="EMBL" id="GKU72866.1"/>
    </source>
</evidence>
<reference evidence="4" key="2">
    <citation type="submission" date="2018-04" db="EMBL/GenBank/DDBJ databases">
        <title>Draft genome sequence of Mycobacterium montefiorense isolated from Japanese black salamander.</title>
        <authorList>
            <person name="Fukano H."/>
            <person name="Yoshida M."/>
            <person name="Shimizu A."/>
            <person name="Iwao H."/>
            <person name="Kurata O."/>
            <person name="Katayama Y."/>
            <person name="Omatsu T."/>
            <person name="Mizutani T."/>
            <person name="Wada S."/>
            <person name="Hoshino Y."/>
        </authorList>
    </citation>
    <scope>NUCLEOTIDE SEQUENCE [LARGE SCALE GENOMIC DNA]</scope>
    <source>
        <strain evidence="4">BS</strain>
    </source>
</reference>
<dbReference type="RefSeq" id="WP_108920280.1">
    <property type="nucleotide sequence ID" value="NZ_BFCH01000002.1"/>
</dbReference>
<dbReference type="PANTHER" id="PTHR43798">
    <property type="entry name" value="MONOACYLGLYCEROL LIPASE"/>
    <property type="match status" value="1"/>
</dbReference>
<dbReference type="InterPro" id="IPR029058">
    <property type="entry name" value="AB_hydrolase_fold"/>
</dbReference>
<name>A0AA37PM70_9MYCO</name>
<gene>
    <name evidence="2" type="ORF">MmonteBS_04300</name>
    <name evidence="3" type="ORF">NJB18185_26380</name>
</gene>
<dbReference type="GO" id="GO:0016787">
    <property type="term" value="F:hydrolase activity"/>
    <property type="evidence" value="ECO:0007669"/>
    <property type="project" value="UniProtKB-KW"/>
</dbReference>
<evidence type="ECO:0000313" key="4">
    <source>
        <dbReference type="Proteomes" id="UP000245060"/>
    </source>
</evidence>
<dbReference type="EMBL" id="BQYH01000016">
    <property type="protein sequence ID" value="GKU72866.1"/>
    <property type="molecule type" value="Genomic_DNA"/>
</dbReference>
<reference evidence="3" key="4">
    <citation type="submission" date="2022-04" db="EMBL/GenBank/DDBJ databases">
        <authorList>
            <person name="Komine T."/>
            <person name="Fukano H."/>
            <person name="Wada S."/>
        </authorList>
    </citation>
    <scope>NUCLEOTIDE SEQUENCE</scope>
    <source>
        <strain evidence="3">NJB18185</strain>
    </source>
</reference>
<comment type="caution">
    <text evidence="3">The sequence shown here is derived from an EMBL/GenBank/DDBJ whole genome shotgun (WGS) entry which is preliminary data.</text>
</comment>
<dbReference type="AlphaFoldDB" id="A0AA37PM70"/>
<dbReference type="PANTHER" id="PTHR43798:SF33">
    <property type="entry name" value="HYDROLASE, PUTATIVE (AFU_ORTHOLOGUE AFUA_2G14860)-RELATED"/>
    <property type="match status" value="1"/>
</dbReference>
<evidence type="ECO:0000259" key="1">
    <source>
        <dbReference type="Pfam" id="PF00561"/>
    </source>
</evidence>
<dbReference type="Proteomes" id="UP000245060">
    <property type="component" value="Unassembled WGS sequence"/>
</dbReference>
<feature type="domain" description="AB hydrolase-1" evidence="1">
    <location>
        <begin position="35"/>
        <end position="271"/>
    </location>
</feature>
<dbReference type="GO" id="GO:0016020">
    <property type="term" value="C:membrane"/>
    <property type="evidence" value="ECO:0007669"/>
    <property type="project" value="TreeGrafter"/>
</dbReference>
<dbReference type="InterPro" id="IPR000639">
    <property type="entry name" value="Epox_hydrolase-like"/>
</dbReference>
<dbReference type="EMBL" id="BFCH01000002">
    <property type="protein sequence ID" value="GBG36058.1"/>
    <property type="molecule type" value="Genomic_DNA"/>
</dbReference>
<reference evidence="2" key="1">
    <citation type="journal article" date="2018" name="Genome Announc.">
        <title>Draft Genome Sequence of Mycobacterium montefiorense Isolated from Japanese Black Salamander (Hynobius nigrescens).</title>
        <authorList>
            <person name="Fukano H."/>
            <person name="Yoshida M."/>
            <person name="Shimizu A."/>
            <person name="Iwao H."/>
            <person name="Katayama Y."/>
            <person name="Omatsu T."/>
            <person name="Mizutani T."/>
            <person name="Kurata O."/>
            <person name="Wada S."/>
            <person name="Hoshino Y."/>
        </authorList>
    </citation>
    <scope>NUCLEOTIDE SEQUENCE</scope>
    <source>
        <strain evidence="2">BS</strain>
    </source>
</reference>
<dbReference type="SUPFAM" id="SSF53474">
    <property type="entry name" value="alpha/beta-Hydrolases"/>
    <property type="match status" value="1"/>
</dbReference>
<organism evidence="3 5">
    <name type="scientific">Mycobacterium montefiorense</name>
    <dbReference type="NCBI Taxonomy" id="154654"/>
    <lineage>
        <taxon>Bacteria</taxon>
        <taxon>Bacillati</taxon>
        <taxon>Actinomycetota</taxon>
        <taxon>Actinomycetes</taxon>
        <taxon>Mycobacteriales</taxon>
        <taxon>Mycobacteriaceae</taxon>
        <taxon>Mycobacterium</taxon>
        <taxon>Mycobacterium simiae complex</taxon>
    </lineage>
</organism>
<keyword evidence="3" id="KW-0378">Hydrolase</keyword>
<protein>
    <submittedName>
        <fullName evidence="3">Hydrolase</fullName>
    </submittedName>
</protein>
<sequence length="285" mass="31401">MRRDGPLAQGWHTTSINGVKLSYEVAGSGPVCVAHSGGPGISSGYLRMPLLAGYLTMVYLDPIGTGESDLLPGGEYDIPTYACYLEAFINHLMVPQPLILGHSHGGMVALELAMQNPGRLGGVIAYDAAPVYNDELWDETFRQMAAFAQRWPERPEAIKAARAWHATGGGEPHTDDQFLADVFPAYFADYRQTLAQSSLPRLQMTWDPNRKSKPWSARGRLGAITAPTLLICGDFDFVCPPRWSREMRAAIRGSQLCELHNSGHFGHLEQPWDFTDAVVKFVWGP</sequence>
<evidence type="ECO:0000313" key="5">
    <source>
        <dbReference type="Proteomes" id="UP001139505"/>
    </source>
</evidence>
<dbReference type="PRINTS" id="PR00412">
    <property type="entry name" value="EPOXHYDRLASE"/>
</dbReference>
<dbReference type="Proteomes" id="UP001139505">
    <property type="component" value="Unassembled WGS sequence"/>
</dbReference>
<reference evidence="3" key="3">
    <citation type="journal article" date="2022" name="Microbiol. Resour. Announc.">
        <title>Draft Genome Sequences of Eight Mycobacterium montefiorense Strains Isolated from Salamanders in Captivity.</title>
        <authorList>
            <person name="Komine T."/>
            <person name="Ihara H."/>
            <person name="Fukano H."/>
            <person name="Hoshino Y."/>
            <person name="Kurata O."/>
            <person name="Wada S."/>
        </authorList>
    </citation>
    <scope>NUCLEOTIDE SEQUENCE</scope>
    <source>
        <strain evidence="3">NJB18185</strain>
    </source>
</reference>